<evidence type="ECO:0000313" key="2">
    <source>
        <dbReference type="EMBL" id="KAJ7032302.1"/>
    </source>
</evidence>
<reference evidence="2" key="1">
    <citation type="submission" date="2023-03" db="EMBL/GenBank/DDBJ databases">
        <title>Massive genome expansion in bonnet fungi (Mycena s.s.) driven by repeated elements and novel gene families across ecological guilds.</title>
        <authorList>
            <consortium name="Lawrence Berkeley National Laboratory"/>
            <person name="Harder C.B."/>
            <person name="Miyauchi S."/>
            <person name="Viragh M."/>
            <person name="Kuo A."/>
            <person name="Thoen E."/>
            <person name="Andreopoulos B."/>
            <person name="Lu D."/>
            <person name="Skrede I."/>
            <person name="Drula E."/>
            <person name="Henrissat B."/>
            <person name="Morin E."/>
            <person name="Kohler A."/>
            <person name="Barry K."/>
            <person name="LaButti K."/>
            <person name="Morin E."/>
            <person name="Salamov A."/>
            <person name="Lipzen A."/>
            <person name="Mereny Z."/>
            <person name="Hegedus B."/>
            <person name="Baldrian P."/>
            <person name="Stursova M."/>
            <person name="Weitz H."/>
            <person name="Taylor A."/>
            <person name="Grigoriev I.V."/>
            <person name="Nagy L.G."/>
            <person name="Martin F."/>
            <person name="Kauserud H."/>
        </authorList>
    </citation>
    <scope>NUCLEOTIDE SEQUENCE</scope>
    <source>
        <strain evidence="2">CBHHK200</strain>
    </source>
</reference>
<keyword evidence="3" id="KW-1185">Reference proteome</keyword>
<evidence type="ECO:0000256" key="1">
    <source>
        <dbReference type="SAM" id="MobiDB-lite"/>
    </source>
</evidence>
<sequence>MDRFYDRERAAERLDGMAKDRRELLNIRVNSSAVHMADMQTDDLRVMELTDGKQNWRLCLQDTEDDVSDEMVVRIQGVLTKNNLVPKNTRMCSQQKAQFLSQSAEITGLRTDTFAIAIGNLTAIEQKFGEHLPGTDVVGSECGNIKSCTFAASNRIFTSQGDAPTEQDTAFHEGVDPMGHMARLKTGDLIHAPDNMVKYFKRAQVKGSNSFRYEPYVPGGFKIGDIVEMQVSFVAIAAGTNRVKVTSRLQALTLLDHKFAKEASEERRRVLAVQEPSPAIRRKVGYFAEDEEDERKIKRSRSRTPERDAGPSG</sequence>
<comment type="caution">
    <text evidence="2">The sequence shown here is derived from an EMBL/GenBank/DDBJ whole genome shotgun (WGS) entry which is preliminary data.</text>
</comment>
<feature type="compositionally biased region" description="Basic and acidic residues" evidence="1">
    <location>
        <begin position="303"/>
        <end position="313"/>
    </location>
</feature>
<protein>
    <submittedName>
        <fullName evidence="2">Uncharacterized protein</fullName>
    </submittedName>
</protein>
<dbReference type="EMBL" id="JARJCM010000074">
    <property type="protein sequence ID" value="KAJ7032302.1"/>
    <property type="molecule type" value="Genomic_DNA"/>
</dbReference>
<organism evidence="2 3">
    <name type="scientific">Mycena alexandri</name>
    <dbReference type="NCBI Taxonomy" id="1745969"/>
    <lineage>
        <taxon>Eukaryota</taxon>
        <taxon>Fungi</taxon>
        <taxon>Dikarya</taxon>
        <taxon>Basidiomycota</taxon>
        <taxon>Agaricomycotina</taxon>
        <taxon>Agaricomycetes</taxon>
        <taxon>Agaricomycetidae</taxon>
        <taxon>Agaricales</taxon>
        <taxon>Marasmiineae</taxon>
        <taxon>Mycenaceae</taxon>
        <taxon>Mycena</taxon>
    </lineage>
</organism>
<gene>
    <name evidence="2" type="ORF">C8F04DRAFT_1262050</name>
</gene>
<proteinExistence type="predicted"/>
<accession>A0AAD6X0Q4</accession>
<name>A0AAD6X0Q4_9AGAR</name>
<evidence type="ECO:0000313" key="3">
    <source>
        <dbReference type="Proteomes" id="UP001218188"/>
    </source>
</evidence>
<dbReference type="AlphaFoldDB" id="A0AAD6X0Q4"/>
<dbReference type="Proteomes" id="UP001218188">
    <property type="component" value="Unassembled WGS sequence"/>
</dbReference>
<feature type="region of interest" description="Disordered" evidence="1">
    <location>
        <begin position="284"/>
        <end position="313"/>
    </location>
</feature>